<dbReference type="PANTHER" id="PTHR45975:SF2">
    <property type="entry name" value="NUCLEOSOME-REMODELING FACTOR SUBUNIT BPTF"/>
    <property type="match status" value="1"/>
</dbReference>
<dbReference type="InterPro" id="IPR019786">
    <property type="entry name" value="Zinc_finger_PHD-type_CS"/>
</dbReference>
<evidence type="ECO:0000256" key="5">
    <source>
        <dbReference type="ARBA" id="ARBA00023015"/>
    </source>
</evidence>
<keyword evidence="14" id="KW-1185">Reference proteome</keyword>
<dbReference type="SUPFAM" id="SSF57903">
    <property type="entry name" value="FYVE/PHD zinc finger"/>
    <property type="match status" value="3"/>
</dbReference>
<keyword evidence="3 9" id="KW-0863">Zinc-finger</keyword>
<dbReference type="InterPro" id="IPR036427">
    <property type="entry name" value="Bromodomain-like_sf"/>
</dbReference>
<keyword evidence="2" id="KW-0479">Metal-binding</keyword>
<feature type="compositionally biased region" description="Polar residues" evidence="10">
    <location>
        <begin position="531"/>
        <end position="544"/>
    </location>
</feature>
<name>A0A085LNI0_9BILA</name>
<evidence type="ECO:0008006" key="15">
    <source>
        <dbReference type="Google" id="ProtNLM"/>
    </source>
</evidence>
<evidence type="ECO:0000256" key="3">
    <source>
        <dbReference type="ARBA" id="ARBA00022771"/>
    </source>
</evidence>
<evidence type="ECO:0000259" key="11">
    <source>
        <dbReference type="PROSITE" id="PS50016"/>
    </source>
</evidence>
<dbReference type="InterPro" id="IPR011011">
    <property type="entry name" value="Znf_FYVE_PHD"/>
</dbReference>
<evidence type="ECO:0000256" key="7">
    <source>
        <dbReference type="ARBA" id="ARBA00023163"/>
    </source>
</evidence>
<evidence type="ECO:0000259" key="12">
    <source>
        <dbReference type="PROSITE" id="PS50827"/>
    </source>
</evidence>
<evidence type="ECO:0000256" key="1">
    <source>
        <dbReference type="ARBA" id="ARBA00004123"/>
    </source>
</evidence>
<dbReference type="SMART" id="SM00571">
    <property type="entry name" value="DDT"/>
    <property type="match status" value="1"/>
</dbReference>
<feature type="region of interest" description="Disordered" evidence="10">
    <location>
        <begin position="301"/>
        <end position="367"/>
    </location>
</feature>
<dbReference type="EMBL" id="KL363366">
    <property type="protein sequence ID" value="KFD46526.1"/>
    <property type="molecule type" value="Genomic_DNA"/>
</dbReference>
<dbReference type="PANTHER" id="PTHR45975">
    <property type="entry name" value="NUCLEOSOME-REMODELING FACTOR SUBUNIT BPTF"/>
    <property type="match status" value="1"/>
</dbReference>
<dbReference type="GO" id="GO:0000978">
    <property type="term" value="F:RNA polymerase II cis-regulatory region sequence-specific DNA binding"/>
    <property type="evidence" value="ECO:0007669"/>
    <property type="project" value="TreeGrafter"/>
</dbReference>
<dbReference type="GO" id="GO:0008270">
    <property type="term" value="F:zinc ion binding"/>
    <property type="evidence" value="ECO:0007669"/>
    <property type="project" value="UniProtKB-KW"/>
</dbReference>
<evidence type="ECO:0000313" key="13">
    <source>
        <dbReference type="EMBL" id="KFD46526.1"/>
    </source>
</evidence>
<keyword evidence="4" id="KW-0862">Zinc</keyword>
<dbReference type="SMART" id="SM00297">
    <property type="entry name" value="BROMO"/>
    <property type="match status" value="1"/>
</dbReference>
<dbReference type="Gene3D" id="3.30.40.10">
    <property type="entry name" value="Zinc/RING finger domain, C3HC4 (zinc finger)"/>
    <property type="match status" value="3"/>
</dbReference>
<keyword evidence="8" id="KW-0539">Nucleus</keyword>
<feature type="domain" description="DDT" evidence="12">
    <location>
        <begin position="846"/>
        <end position="906"/>
    </location>
</feature>
<dbReference type="Pfam" id="PF00628">
    <property type="entry name" value="PHD"/>
    <property type="match status" value="1"/>
</dbReference>
<feature type="region of interest" description="Disordered" evidence="10">
    <location>
        <begin position="2256"/>
        <end position="2291"/>
    </location>
</feature>
<dbReference type="PROSITE" id="PS50827">
    <property type="entry name" value="DDT"/>
    <property type="match status" value="1"/>
</dbReference>
<dbReference type="InterPro" id="IPR001487">
    <property type="entry name" value="Bromodomain"/>
</dbReference>
<feature type="region of interest" description="Disordered" evidence="10">
    <location>
        <begin position="529"/>
        <end position="548"/>
    </location>
</feature>
<organism evidence="13 14">
    <name type="scientific">Trichuris suis</name>
    <name type="common">pig whipworm</name>
    <dbReference type="NCBI Taxonomy" id="68888"/>
    <lineage>
        <taxon>Eukaryota</taxon>
        <taxon>Metazoa</taxon>
        <taxon>Ecdysozoa</taxon>
        <taxon>Nematoda</taxon>
        <taxon>Enoplea</taxon>
        <taxon>Dorylaimia</taxon>
        <taxon>Trichinellida</taxon>
        <taxon>Trichuridae</taxon>
        <taxon>Trichuris</taxon>
    </lineage>
</organism>
<feature type="region of interest" description="Disordered" evidence="10">
    <location>
        <begin position="1824"/>
        <end position="1843"/>
    </location>
</feature>
<evidence type="ECO:0000256" key="4">
    <source>
        <dbReference type="ARBA" id="ARBA00022833"/>
    </source>
</evidence>
<evidence type="ECO:0000313" key="14">
    <source>
        <dbReference type="Proteomes" id="UP000030764"/>
    </source>
</evidence>
<dbReference type="PROSITE" id="PS01359">
    <property type="entry name" value="ZF_PHD_1"/>
    <property type="match status" value="1"/>
</dbReference>
<dbReference type="InterPro" id="IPR038028">
    <property type="entry name" value="BPTF"/>
</dbReference>
<dbReference type="Gene3D" id="1.20.920.10">
    <property type="entry name" value="Bromodomain-like"/>
    <property type="match status" value="1"/>
</dbReference>
<dbReference type="SUPFAM" id="SSF47370">
    <property type="entry name" value="Bromodomain"/>
    <property type="match status" value="1"/>
</dbReference>
<dbReference type="InterPro" id="IPR028941">
    <property type="entry name" value="WHIM2_dom"/>
</dbReference>
<dbReference type="Pfam" id="PF15613">
    <property type="entry name" value="WSD"/>
    <property type="match status" value="1"/>
</dbReference>
<dbReference type="InterPro" id="IPR001965">
    <property type="entry name" value="Znf_PHD"/>
</dbReference>
<dbReference type="Pfam" id="PF02791">
    <property type="entry name" value="DDT"/>
    <property type="match status" value="1"/>
</dbReference>
<dbReference type="SMART" id="SM00249">
    <property type="entry name" value="PHD"/>
    <property type="match status" value="3"/>
</dbReference>
<keyword evidence="5" id="KW-0805">Transcription regulation</keyword>
<dbReference type="InterPro" id="IPR018501">
    <property type="entry name" value="DDT_dom"/>
</dbReference>
<dbReference type="Proteomes" id="UP000030764">
    <property type="component" value="Unassembled WGS sequence"/>
</dbReference>
<gene>
    <name evidence="13" type="ORF">M513_12611</name>
</gene>
<feature type="compositionally biased region" description="Low complexity" evidence="10">
    <location>
        <begin position="2257"/>
        <end position="2279"/>
    </location>
</feature>
<dbReference type="GO" id="GO:0016589">
    <property type="term" value="C:NURF complex"/>
    <property type="evidence" value="ECO:0007669"/>
    <property type="project" value="InterPro"/>
</dbReference>
<evidence type="ECO:0000256" key="2">
    <source>
        <dbReference type="ARBA" id="ARBA00022723"/>
    </source>
</evidence>
<feature type="compositionally biased region" description="Basic and acidic residues" evidence="10">
    <location>
        <begin position="310"/>
        <end position="320"/>
    </location>
</feature>
<evidence type="ECO:0000256" key="8">
    <source>
        <dbReference type="ARBA" id="ARBA00023242"/>
    </source>
</evidence>
<keyword evidence="7" id="KW-0804">Transcription</keyword>
<dbReference type="PROSITE" id="PS50016">
    <property type="entry name" value="ZF_PHD_2"/>
    <property type="match status" value="3"/>
</dbReference>
<feature type="region of interest" description="Disordered" evidence="10">
    <location>
        <begin position="105"/>
        <end position="124"/>
    </location>
</feature>
<protein>
    <recommendedName>
        <fullName evidence="15">PHD-type domain-containing protein</fullName>
    </recommendedName>
</protein>
<dbReference type="InterPro" id="IPR019787">
    <property type="entry name" value="Znf_PHD-finger"/>
</dbReference>
<feature type="domain" description="PHD-type" evidence="11">
    <location>
        <begin position="998"/>
        <end position="1045"/>
    </location>
</feature>
<feature type="domain" description="PHD-type" evidence="11">
    <location>
        <begin position="2374"/>
        <end position="2425"/>
    </location>
</feature>
<evidence type="ECO:0000256" key="6">
    <source>
        <dbReference type="ARBA" id="ARBA00023117"/>
    </source>
</evidence>
<feature type="compositionally biased region" description="Basic residues" evidence="10">
    <location>
        <begin position="2280"/>
        <end position="2289"/>
    </location>
</feature>
<sequence length="2543" mass="288302">MFKEQRVPKVGNVEVIRLFTKGLTKEEADEPTSERFEEVSLKAALFRFSLNNYAIQHARHETHIAINTSMLFNKSRMENVNLLCQEIASAVEHLHMMERIYQKKERVTRSNQRTESPYTRAPNAPQDAKIREATLLKQRSYNRKHRRHIRTSESKSLMKKPKVIIQSIKVFRNEKIRQPSSSHDSQQHKAPFIPSSLRKTSIANDKMKEKNRTGLLKEAQTLSWRSTRSAHVQETEIPLGNFDEHDEITSEQANYATQAWSMFRVNQTEKKDPPNENATFAIAHLPTHLGNTIAHRLQNKSYNQTSPHLTSEKTETKEKSTASSENTVGDLDSNKNEKGPVRAGGSHLNETSSSVSSVSYGPELSEQGNVSGTVSLLSFDMAAYDTQHTVNFTLSNEKEKRNELINALVANSSQPPNKITSAEKNESVKTEYGEAFHLAGTDRETVFERENSSNEFGVHQTTKVNKGGFGFLDGNLIEKLESWFKQSMGYVVCAASFLLVYACLLLSTATIKQCKHKNKHEERMIMDSKNHNGSKADPQQSQSQVKDEEAGTGIHICSANFSNDIERYNASCHISQSSQSSPVLNNGVNPRLTVFRKRDDSLYLHDDFITGMLNSSNSSNSGCSFTMVKRNNSAPVLSFNDTQIPQGGITISRVLWKELEKHYKPSIRRVASDTLPRKGKCFLQATLRCEQSFEEEASKIVLDLIEDLISGDMSVRLHLVQTVKVLLHMAYKEKGGPHCAEMNDCSVSPVPGSDVTMLENGHGDLPNDVDQNTDLRKRDGSICGTECNIDASDQDFTDSESCSSDSDASFTSHSIEREDSLLDSVTNEEYSPWQLPPSSEDLLLPNEHLFGALEVYELCRHFSQSLQLSPFLFESFCAALMCRNQSSLLDNIHLALLRAIFRDEDSSDTHLVPQDSTGHFNQTLFVLDRNTYGEVLRRYLESDQRFPNNIIHILENGNYPFVEISERLTVLLWLSERALQTQVIRDKVQNSEGLSKNDDHCRDCGKFGDLLCCTTCSAVYHLRCLPEGMKIDNPSTWRCSICLKHELPGVTDCLFPWETAGTYVQAEPWGYDNHGRRFWFIARRLFVEDDARGVVSYYSTLEQFFELVMCFQGGTPEEELCYQFLEFFDVIEYQLILNEVLTKKAKDNVTSWFELNVENRVVDTKCTNGQTAGKKGKFCRKLLEAIERALEGKQQRIAEQCAKESKKSETFSSEPLKSTEFSDFVEDPEFAMMPSLSLVDSGLNMETDFYCSLGSAFKLGMEGTFMARLKFQFLMCMPVVSDLHQPLLGRSLCQVSLSARRGASEWPCGFSRSEGSIILMLRQSLHDLCLRFPEALMHPLWWKEQRADWLKTLDNAEGLETLINHLTRFELLVRPSTLAEVWYQGLGYSRLWRQTAADREERNNQKARAREQQALDEPNENAIFAKYTMLNGAPKHQIWKLKHEQYRISGDGHLGGWIWIRKQPHINSVSCLSHVFSGKIVRSSPHSLAINQLIMDFSLGFRCSPKREQAQLHLQVPEVDFLASEHLPVEFDPSLEHSAVRPIESSILSNLALHSPLVNVSEGIRVHSVYFKKAKECWLLDSLLNTLESKREVSPFVTVQRGTCDSRASCYTISCRVFGKYACYSPSCVENFSGSRFHLLGFGGRKRVEVEQPQSNGSSLFPPEPVHLMYRCCEKENLNILNVSQNVLTRLARRGPDDELDGFNCSAKAGWNWLYPSPRPTVQTCWRLAAQRTRSLHSVAFLFRSFYMSIRWNEVLVKMPLQTKHVLRSESYNESREIIQHKDLPPFGLCCIYMTRYHRLADDLRSVNFLSSSELDDDDFISPDYAPVKRSSPQYSPWQLRKRKQKESQQADGLSDRFVWHDESVFLFWEVKNYWTLQKRNYFMEKERETNGMSNSFALPRRSVLAKPTIILSTNKTSISGNSVGLKTISMTPPSIRIIPGKVDGGTVSSEGASLLFSKTTAVSNTTGPPILTSVSPVRVVSSICRKPSGSSSTPGSIPLATPKAPFVMLRLADGRTVLSRAAPATNREALVSGATVTTIPTNTSMSSFLPSRLSTSVAGRPTLSSQAVTVGASEKFYAQSSSKLSVGKLGRPIIDSNCFTICRNVLLEIVNRVVENERRQKVVRRHRISCESRRIYWKKYRLRAKAKQVQCDTIQCCMRQWRIAQRLNREKLKSTIDNRVMQFFSKLKVAKPPPTSTSNRKAGKLLAPVMFKKQRVESNPALRFKSKGLRVPFPLRRLPPKRPIHVIWKKPECSTSVSQRRGGSASSAASSRQESVSHSPRKRSALRRASKETTAHNVFLDDKDVDKFIPKNDFSCAYCNSPYNSEKWFYIACSLCSRWFHGICVGITETQSKQMVSWHCRDCQKERERTVQELHCICRTPYDESRPYVCCDVCEGWFHCECVGLTAEAAEAIPLYVCKICEEKREVNAMVKRLTNADYGKLENLVVDLLEHKMSWPFRGTNNGNALPSFNKLQPDTPDLRTILDGVMQHSYCTLSDFAVDMAKVFNGVRRYYGTNASEFQCANVIEALFTEKLRSIKATLL</sequence>
<dbReference type="GO" id="GO:0006357">
    <property type="term" value="P:regulation of transcription by RNA polymerase II"/>
    <property type="evidence" value="ECO:0007669"/>
    <property type="project" value="InterPro"/>
</dbReference>
<reference evidence="13 14" key="1">
    <citation type="journal article" date="2014" name="Nat. Genet.">
        <title>Genome and transcriptome of the porcine whipworm Trichuris suis.</title>
        <authorList>
            <person name="Jex A.R."/>
            <person name="Nejsum P."/>
            <person name="Schwarz E.M."/>
            <person name="Hu L."/>
            <person name="Young N.D."/>
            <person name="Hall R.S."/>
            <person name="Korhonen P.K."/>
            <person name="Liao S."/>
            <person name="Thamsborg S."/>
            <person name="Xia J."/>
            <person name="Xu P."/>
            <person name="Wang S."/>
            <person name="Scheerlinck J.P."/>
            <person name="Hofmann A."/>
            <person name="Sternberg P.W."/>
            <person name="Wang J."/>
            <person name="Gasser R.B."/>
        </authorList>
    </citation>
    <scope>NUCLEOTIDE SEQUENCE [LARGE SCALE GENOMIC DNA]</scope>
    <source>
        <strain evidence="13">DCEP-RM93M</strain>
    </source>
</reference>
<evidence type="ECO:0000256" key="9">
    <source>
        <dbReference type="PROSITE-ProRule" id="PRU00146"/>
    </source>
</evidence>
<feature type="domain" description="PHD-type" evidence="11">
    <location>
        <begin position="2314"/>
        <end position="2367"/>
    </location>
</feature>
<accession>A0A085LNI0</accession>
<proteinExistence type="predicted"/>
<evidence type="ECO:0000256" key="10">
    <source>
        <dbReference type="SAM" id="MobiDB-lite"/>
    </source>
</evidence>
<dbReference type="InterPro" id="IPR013083">
    <property type="entry name" value="Znf_RING/FYVE/PHD"/>
</dbReference>
<keyword evidence="6" id="KW-0103">Bromodomain</keyword>
<comment type="subcellular location">
    <subcellularLocation>
        <location evidence="1">Nucleus</location>
    </subcellularLocation>
</comment>